<keyword evidence="1" id="KW-0812">Transmembrane</keyword>
<gene>
    <name evidence="2" type="ORF">CVU82_01665</name>
</gene>
<evidence type="ECO:0000313" key="3">
    <source>
        <dbReference type="Proteomes" id="UP000233517"/>
    </source>
</evidence>
<keyword evidence="1" id="KW-1133">Transmembrane helix</keyword>
<sequence>MNRKYFFEFIWPKIMGSIIILLILSSFFFGIFFISRYSYEQETVKKEQELGFVISSLKDGEVFSVSSATHMYLVERLREQATRSQGDVVELGLLTYYVREISSGYILFCSCEPVNDGYYLEVIQKSIKINPVGQYIDMLLIKKVYGPYYKE</sequence>
<accession>A0A2N2E988</accession>
<dbReference type="Proteomes" id="UP000233517">
    <property type="component" value="Unassembled WGS sequence"/>
</dbReference>
<protein>
    <submittedName>
        <fullName evidence="2">Uncharacterized protein</fullName>
    </submittedName>
</protein>
<organism evidence="2 3">
    <name type="scientific">Candidatus Falkowbacteria bacterium HGW-Falkowbacteria-1</name>
    <dbReference type="NCBI Taxonomy" id="2013768"/>
    <lineage>
        <taxon>Bacteria</taxon>
        <taxon>Candidatus Falkowiibacteriota</taxon>
    </lineage>
</organism>
<evidence type="ECO:0000256" key="1">
    <source>
        <dbReference type="SAM" id="Phobius"/>
    </source>
</evidence>
<reference evidence="2 3" key="1">
    <citation type="journal article" date="2017" name="ISME J.">
        <title>Potential for microbial H2 and metal transformations associated with novel bacteria and archaea in deep terrestrial subsurface sediments.</title>
        <authorList>
            <person name="Hernsdorf A.W."/>
            <person name="Amano Y."/>
            <person name="Miyakawa K."/>
            <person name="Ise K."/>
            <person name="Suzuki Y."/>
            <person name="Anantharaman K."/>
            <person name="Probst A."/>
            <person name="Burstein D."/>
            <person name="Thomas B.C."/>
            <person name="Banfield J.F."/>
        </authorList>
    </citation>
    <scope>NUCLEOTIDE SEQUENCE [LARGE SCALE GENOMIC DNA]</scope>
    <source>
        <strain evidence="2">HGW-Falkowbacteria-1</strain>
    </source>
</reference>
<feature type="transmembrane region" description="Helical" evidence="1">
    <location>
        <begin position="14"/>
        <end position="35"/>
    </location>
</feature>
<keyword evidence="1" id="KW-0472">Membrane</keyword>
<dbReference type="EMBL" id="PHAI01000002">
    <property type="protein sequence ID" value="PKM91287.1"/>
    <property type="molecule type" value="Genomic_DNA"/>
</dbReference>
<name>A0A2N2E988_9BACT</name>
<proteinExistence type="predicted"/>
<comment type="caution">
    <text evidence="2">The sequence shown here is derived from an EMBL/GenBank/DDBJ whole genome shotgun (WGS) entry which is preliminary data.</text>
</comment>
<evidence type="ECO:0000313" key="2">
    <source>
        <dbReference type="EMBL" id="PKM91287.1"/>
    </source>
</evidence>
<dbReference type="AlphaFoldDB" id="A0A2N2E988"/>